<evidence type="ECO:0000259" key="5">
    <source>
        <dbReference type="PROSITE" id="PS51371"/>
    </source>
</evidence>
<feature type="transmembrane region" description="Helical" evidence="4">
    <location>
        <begin position="135"/>
        <end position="154"/>
    </location>
</feature>
<evidence type="ECO:0000313" key="7">
    <source>
        <dbReference type="Proteomes" id="UP000187735"/>
    </source>
</evidence>
<dbReference type="PANTHER" id="PTHR22777:SF17">
    <property type="entry name" value="UPF0053 PROTEIN SLL0260"/>
    <property type="match status" value="1"/>
</dbReference>
<dbReference type="InterPro" id="IPR000644">
    <property type="entry name" value="CBS_dom"/>
</dbReference>
<dbReference type="PROSITE" id="PS51371">
    <property type="entry name" value="CBS"/>
    <property type="match status" value="1"/>
</dbReference>
<feature type="transmembrane region" description="Helical" evidence="4">
    <location>
        <begin position="12"/>
        <end position="38"/>
    </location>
</feature>
<feature type="transmembrane region" description="Helical" evidence="4">
    <location>
        <begin position="66"/>
        <end position="89"/>
    </location>
</feature>
<accession>A0A1P8WKA1</accession>
<dbReference type="RefSeq" id="WP_083732195.1">
    <property type="nucleotide sequence ID" value="NZ_CP017641.1"/>
</dbReference>
<proteinExistence type="predicted"/>
<evidence type="ECO:0000256" key="1">
    <source>
        <dbReference type="ARBA" id="ARBA00022737"/>
    </source>
</evidence>
<dbReference type="InterPro" id="IPR016169">
    <property type="entry name" value="FAD-bd_PCMH_sub2"/>
</dbReference>
<organism evidence="6 7">
    <name type="scientific">Fuerstiella marisgermanici</name>
    <dbReference type="NCBI Taxonomy" id="1891926"/>
    <lineage>
        <taxon>Bacteria</taxon>
        <taxon>Pseudomonadati</taxon>
        <taxon>Planctomycetota</taxon>
        <taxon>Planctomycetia</taxon>
        <taxon>Planctomycetales</taxon>
        <taxon>Planctomycetaceae</taxon>
        <taxon>Fuerstiella</taxon>
    </lineage>
</organism>
<dbReference type="InterPro" id="IPR036318">
    <property type="entry name" value="FAD-bd_PCMH-like_sf"/>
</dbReference>
<dbReference type="GO" id="GO:0050660">
    <property type="term" value="F:flavin adenine dinucleotide binding"/>
    <property type="evidence" value="ECO:0007669"/>
    <property type="project" value="InterPro"/>
</dbReference>
<dbReference type="GO" id="GO:0005886">
    <property type="term" value="C:plasma membrane"/>
    <property type="evidence" value="ECO:0007669"/>
    <property type="project" value="TreeGrafter"/>
</dbReference>
<protein>
    <submittedName>
        <fullName evidence="6">Magnesium and cobalt efflux protein CorC</fullName>
    </submittedName>
</protein>
<keyword evidence="4" id="KW-0472">Membrane</keyword>
<dbReference type="KEGG" id="fmr:Fuma_04113"/>
<evidence type="ECO:0000313" key="6">
    <source>
        <dbReference type="EMBL" id="APZ94481.1"/>
    </source>
</evidence>
<feature type="domain" description="CBS" evidence="5">
    <location>
        <begin position="275"/>
        <end position="331"/>
    </location>
</feature>
<dbReference type="AlphaFoldDB" id="A0A1P8WKA1"/>
<dbReference type="Pfam" id="PF00571">
    <property type="entry name" value="CBS"/>
    <property type="match status" value="1"/>
</dbReference>
<dbReference type="Pfam" id="PF01595">
    <property type="entry name" value="CNNM"/>
    <property type="match status" value="1"/>
</dbReference>
<keyword evidence="4" id="KW-0812">Transmembrane</keyword>
<dbReference type="Pfam" id="PF03471">
    <property type="entry name" value="CorC_HlyC"/>
    <property type="match status" value="1"/>
</dbReference>
<dbReference type="InterPro" id="IPR046342">
    <property type="entry name" value="CBS_dom_sf"/>
</dbReference>
<dbReference type="EMBL" id="CP017641">
    <property type="protein sequence ID" value="APZ94481.1"/>
    <property type="molecule type" value="Genomic_DNA"/>
</dbReference>
<name>A0A1P8WKA1_9PLAN</name>
<reference evidence="6 7" key="1">
    <citation type="journal article" date="2016" name="Front. Microbiol.">
        <title>Fuerstia marisgermanicae gen. nov., sp. nov., an Unusual Member of the Phylum Planctomycetes from the German Wadden Sea.</title>
        <authorList>
            <person name="Kohn T."/>
            <person name="Heuer A."/>
            <person name="Jogler M."/>
            <person name="Vollmers J."/>
            <person name="Boedeker C."/>
            <person name="Bunk B."/>
            <person name="Rast P."/>
            <person name="Borchert D."/>
            <person name="Glockner I."/>
            <person name="Freese H.M."/>
            <person name="Klenk H.P."/>
            <person name="Overmann J."/>
            <person name="Kaster A.K."/>
            <person name="Rohde M."/>
            <person name="Wiegand S."/>
            <person name="Jogler C."/>
        </authorList>
    </citation>
    <scope>NUCLEOTIDE SEQUENCE [LARGE SCALE GENOMIC DNA]</scope>
    <source>
        <strain evidence="6 7">NH11</strain>
    </source>
</reference>
<dbReference type="InterPro" id="IPR002550">
    <property type="entry name" value="CNNM"/>
</dbReference>
<dbReference type="Proteomes" id="UP000187735">
    <property type="component" value="Chromosome"/>
</dbReference>
<evidence type="ECO:0000256" key="3">
    <source>
        <dbReference type="PROSITE-ProRule" id="PRU00703"/>
    </source>
</evidence>
<dbReference type="SUPFAM" id="SSF56176">
    <property type="entry name" value="FAD-binding/transporter-associated domain-like"/>
    <property type="match status" value="1"/>
</dbReference>
<dbReference type="SMART" id="SM01091">
    <property type="entry name" value="CorC_HlyC"/>
    <property type="match status" value="1"/>
</dbReference>
<keyword evidence="1" id="KW-0677">Repeat</keyword>
<keyword evidence="2 3" id="KW-0129">CBS domain</keyword>
<sequence>MSELTDSLQIWLPGTLMMLVLVSLSSFFSASETAFFFLSRDQIRRFSLGNSRQRMVASLMADPDRLLTAVLFWNLLINLAYFSVGIVVMQKLTSQSFHLTAGVLAVCNLLGMIVFGEVLPKSIAVVFRQSLASAVSWPLAAAVAILDPLIPLLGKTARILRRTFWPHIKHEPHLQPEDLEKAIDASAAFTSELLEIEQQVLHNILDLNEVAVEEVMRPRNLSITVDGNATLDSLNAAPLKTTDYLMVTEDDNEICTRAVPLSRITRRDTPTFAELSEPVIYVPWCASLAHVLAELRSRYRSVAVVVHEHGEMVGTVTYEDLLETILSDSPSRTRRVLRREPLIEIGNNRYHAEGLATLRFLARQLRISYDADDDETTTLAGLFHDELERLPEVDDQIRWEGWILTAIAVTERGQIRALIEPESYSAGSGEES</sequence>
<dbReference type="OrthoDB" id="235333at2"/>
<dbReference type="InterPro" id="IPR005170">
    <property type="entry name" value="Transptr-assoc_dom"/>
</dbReference>
<feature type="transmembrane region" description="Helical" evidence="4">
    <location>
        <begin position="96"/>
        <end position="115"/>
    </location>
</feature>
<evidence type="ECO:0000256" key="4">
    <source>
        <dbReference type="SAM" id="Phobius"/>
    </source>
</evidence>
<keyword evidence="4" id="KW-1133">Transmembrane helix</keyword>
<evidence type="ECO:0000256" key="2">
    <source>
        <dbReference type="ARBA" id="ARBA00023122"/>
    </source>
</evidence>
<dbReference type="STRING" id="1891926.Fuma_04113"/>
<dbReference type="SUPFAM" id="SSF54631">
    <property type="entry name" value="CBS-domain pair"/>
    <property type="match status" value="1"/>
</dbReference>
<gene>
    <name evidence="6" type="primary">corC_2</name>
    <name evidence="6" type="ORF">Fuma_04113</name>
</gene>
<dbReference type="Gene3D" id="3.10.580.10">
    <property type="entry name" value="CBS-domain"/>
    <property type="match status" value="1"/>
</dbReference>
<keyword evidence="7" id="KW-1185">Reference proteome</keyword>
<dbReference type="PANTHER" id="PTHR22777">
    <property type="entry name" value="HEMOLYSIN-RELATED"/>
    <property type="match status" value="1"/>
</dbReference>
<dbReference type="Gene3D" id="3.30.465.10">
    <property type="match status" value="1"/>
</dbReference>